<evidence type="ECO:0000256" key="1">
    <source>
        <dbReference type="ARBA" id="ARBA00004180"/>
    </source>
</evidence>
<evidence type="ECO:0000256" key="5">
    <source>
        <dbReference type="ARBA" id="ARBA00023329"/>
    </source>
</evidence>
<reference evidence="8" key="2">
    <citation type="submission" date="2021-08" db="EMBL/GenBank/DDBJ databases">
        <authorList>
            <person name="Gostincar C."/>
            <person name="Sun X."/>
            <person name="Song Z."/>
            <person name="Gunde-Cimerman N."/>
        </authorList>
    </citation>
    <scope>NUCLEOTIDE SEQUENCE</scope>
    <source>
        <strain evidence="8">EXF-9298</strain>
    </source>
</reference>
<protein>
    <recommendedName>
        <fullName evidence="6">Clathrin light chain</fullName>
    </recommendedName>
</protein>
<evidence type="ECO:0000256" key="2">
    <source>
        <dbReference type="ARBA" id="ARBA00005263"/>
    </source>
</evidence>
<proteinExistence type="inferred from homology"/>
<dbReference type="GO" id="GO:0030132">
    <property type="term" value="C:clathrin coat of coated pit"/>
    <property type="evidence" value="ECO:0007669"/>
    <property type="project" value="InterPro"/>
</dbReference>
<organism evidence="8 10">
    <name type="scientific">Aureobasidium melanogenum</name>
    <name type="common">Aureobasidium pullulans var. melanogenum</name>
    <dbReference type="NCBI Taxonomy" id="46634"/>
    <lineage>
        <taxon>Eukaryota</taxon>
        <taxon>Fungi</taxon>
        <taxon>Dikarya</taxon>
        <taxon>Ascomycota</taxon>
        <taxon>Pezizomycotina</taxon>
        <taxon>Dothideomycetes</taxon>
        <taxon>Dothideomycetidae</taxon>
        <taxon>Dothideales</taxon>
        <taxon>Saccotheciaceae</taxon>
        <taxon>Aureobasidium</taxon>
    </lineage>
</organism>
<feature type="region of interest" description="Disordered" evidence="7">
    <location>
        <begin position="1"/>
        <end position="33"/>
    </location>
</feature>
<evidence type="ECO:0000256" key="6">
    <source>
        <dbReference type="RuleBase" id="RU363137"/>
    </source>
</evidence>
<keyword evidence="10" id="KW-1185">Reference proteome</keyword>
<dbReference type="GO" id="GO:0016192">
    <property type="term" value="P:vesicle-mediated transport"/>
    <property type="evidence" value="ECO:0007669"/>
    <property type="project" value="InterPro"/>
</dbReference>
<evidence type="ECO:0000313" key="10">
    <source>
        <dbReference type="Proteomes" id="UP000729357"/>
    </source>
</evidence>
<dbReference type="EMBL" id="JAHFXS010002452">
    <property type="protein sequence ID" value="KAG9972238.1"/>
    <property type="molecule type" value="Genomic_DNA"/>
</dbReference>
<sequence>MADKFPSVEDLDSGLIGDTTDNNIDSGMADEPSDFLARERALLGDDADQFAT</sequence>
<evidence type="ECO:0000256" key="3">
    <source>
        <dbReference type="ARBA" id="ARBA00023136"/>
    </source>
</evidence>
<comment type="subcellular location">
    <subcellularLocation>
        <location evidence="1 6">Cytoplasmic vesicle membrane</location>
        <topology evidence="1 6">Peripheral membrane protein</topology>
        <orientation evidence="1 6">Cytoplasmic side</orientation>
    </subcellularLocation>
    <subcellularLocation>
        <location evidence="6">Membrane</location>
        <location evidence="6">Coated pit</location>
        <topology evidence="6">Peripheral membrane protein</topology>
        <orientation evidence="6">Cytoplasmic side</orientation>
    </subcellularLocation>
    <text evidence="6">Cytoplasmic face of coated pits and vesicles.</text>
</comment>
<dbReference type="Proteomes" id="UP000729357">
    <property type="component" value="Unassembled WGS sequence"/>
</dbReference>
<accession>A0A9P8FH75</accession>
<gene>
    <name evidence="9" type="ORF">KCU98_g13371</name>
    <name evidence="8" type="ORF">KCU98_g13392</name>
</gene>
<dbReference type="GO" id="GO:0005198">
    <property type="term" value="F:structural molecule activity"/>
    <property type="evidence" value="ECO:0007669"/>
    <property type="project" value="InterPro"/>
</dbReference>
<dbReference type="InterPro" id="IPR000996">
    <property type="entry name" value="Clathrin_L-chain"/>
</dbReference>
<keyword evidence="5 6" id="KW-0968">Cytoplasmic vesicle</keyword>
<comment type="function">
    <text evidence="6">Clathrin is the major protein of the polyhedral coat of coated pits and vesicles.</text>
</comment>
<keyword evidence="3 6" id="KW-0472">Membrane</keyword>
<comment type="caution">
    <text evidence="8">The sequence shown here is derived from an EMBL/GenBank/DDBJ whole genome shotgun (WGS) entry which is preliminary data.</text>
</comment>
<dbReference type="EMBL" id="JAHFXS010002460">
    <property type="protein sequence ID" value="KAG9972206.1"/>
    <property type="molecule type" value="Genomic_DNA"/>
</dbReference>
<dbReference type="AlphaFoldDB" id="A0A9P8FH75"/>
<dbReference type="GO" id="GO:0006886">
    <property type="term" value="P:intracellular protein transport"/>
    <property type="evidence" value="ECO:0007669"/>
    <property type="project" value="InterPro"/>
</dbReference>
<dbReference type="GO" id="GO:0030130">
    <property type="term" value="C:clathrin coat of trans-Golgi network vesicle"/>
    <property type="evidence" value="ECO:0007669"/>
    <property type="project" value="InterPro"/>
</dbReference>
<dbReference type="Pfam" id="PF01086">
    <property type="entry name" value="Clathrin_lg_ch"/>
    <property type="match status" value="1"/>
</dbReference>
<evidence type="ECO:0000313" key="9">
    <source>
        <dbReference type="EMBL" id="KAG9972238.1"/>
    </source>
</evidence>
<evidence type="ECO:0000256" key="4">
    <source>
        <dbReference type="ARBA" id="ARBA00023176"/>
    </source>
</evidence>
<keyword evidence="4 6" id="KW-0168">Coated pit</keyword>
<evidence type="ECO:0000256" key="7">
    <source>
        <dbReference type="SAM" id="MobiDB-lite"/>
    </source>
</evidence>
<comment type="similarity">
    <text evidence="2 6">Belongs to the clathrin light chain family.</text>
</comment>
<feature type="non-terminal residue" evidence="8">
    <location>
        <position position="1"/>
    </location>
</feature>
<evidence type="ECO:0000313" key="8">
    <source>
        <dbReference type="EMBL" id="KAG9972206.1"/>
    </source>
</evidence>
<reference evidence="8" key="1">
    <citation type="journal article" date="2021" name="J Fungi (Basel)">
        <title>Virulence traits and population genomics of the black yeast Aureobasidium melanogenum.</title>
        <authorList>
            <person name="Cernosa A."/>
            <person name="Sun X."/>
            <person name="Gostincar C."/>
            <person name="Fang C."/>
            <person name="Gunde-Cimerman N."/>
            <person name="Song Z."/>
        </authorList>
    </citation>
    <scope>NUCLEOTIDE SEQUENCE</scope>
    <source>
        <strain evidence="8">EXF-9298</strain>
    </source>
</reference>
<name>A0A9P8FH75_AURME</name>